<dbReference type="AlphaFoldDB" id="A0A8H6H963"/>
<dbReference type="EMBL" id="JACGCI010000217">
    <property type="protein sequence ID" value="KAF6741792.1"/>
    <property type="molecule type" value="Genomic_DNA"/>
</dbReference>
<keyword evidence="3" id="KW-1185">Reference proteome</keyword>
<dbReference type="Proteomes" id="UP000521943">
    <property type="component" value="Unassembled WGS sequence"/>
</dbReference>
<gene>
    <name evidence="2" type="ORF">DFP72DRAFT_861480</name>
</gene>
<accession>A0A8H6H963</accession>
<feature type="region of interest" description="Disordered" evidence="1">
    <location>
        <begin position="684"/>
        <end position="704"/>
    </location>
</feature>
<proteinExistence type="predicted"/>
<comment type="caution">
    <text evidence="2">The sequence shown here is derived from an EMBL/GenBank/DDBJ whole genome shotgun (WGS) entry which is preliminary data.</text>
</comment>
<protein>
    <submittedName>
        <fullName evidence="2">Uncharacterized protein</fullName>
    </submittedName>
</protein>
<name>A0A8H6H963_9AGAR</name>
<reference evidence="2 3" key="1">
    <citation type="submission" date="2020-07" db="EMBL/GenBank/DDBJ databases">
        <title>Comparative genomics of pyrophilous fungi reveals a link between fire events and developmental genes.</title>
        <authorList>
            <consortium name="DOE Joint Genome Institute"/>
            <person name="Steindorff A.S."/>
            <person name="Carver A."/>
            <person name="Calhoun S."/>
            <person name="Stillman K."/>
            <person name="Liu H."/>
            <person name="Lipzen A."/>
            <person name="Pangilinan J."/>
            <person name="Labutti K."/>
            <person name="Bruns T.D."/>
            <person name="Grigoriev I.V."/>
        </authorList>
    </citation>
    <scope>NUCLEOTIDE SEQUENCE [LARGE SCALE GENOMIC DNA]</scope>
    <source>
        <strain evidence="2 3">CBS 144469</strain>
    </source>
</reference>
<feature type="region of interest" description="Disordered" evidence="1">
    <location>
        <begin position="1"/>
        <end position="24"/>
    </location>
</feature>
<sequence>MQDNIARRTIHRNHSHREQGVGGGGFDKIPVHYPFRVRRRAEAEIVALLPTGPSEADCFGVIDPSSTSNVRLRHPALSTRVTTPAQESWSVHQPYLCHDYAISVRTFGVSRRNDVSFRGVGIRTSESPSSSEGRILNVESHITKGVLRGDTYQALIDSSRKRSLFTRTIVQLNAVASGTTRRLRSKDYPSTGHGPYFRCCDVLEIFRRIERVVSTLPSGSPALARYYEADLNPARKLDNPGLEGLDITTAKLVLAAVPKGPGAEGWRIVTNVKSAALHLDHLLRGILALPNAFSPEERATVSVFSSRLKSPGSLGISWSQPPFPSFNQFPARRSVHRPYLHRNNAHYRFRVHVHARNHTRKLEGMHVVEELVVVLRKTTHVSDMTAQPRLTRGTPKVFDDVARLAMFVVVKGIESHLQPMDKLVFVSEPLTGNTEERPFPEGQSLIVQGLKSSVEGEHVRVLLGRRLPLHLVMASQSAIALATALDVWDLALSIRGSGFSDPESLNHTLAKSNFGNYHNSHIGLGTWIDVLDGAKSLVVAYYPKKLAKGERGFRLSQSVKLGTLPSDYTTRFYVRGSYARADSAVEDIFTSGSQWDVPFTPVSRTFSTHLRAELLETETDLYVPINQGDLTSVVYEPLLAWSVLHLEFDANYPGDGSHAIVEGSAFGYPLVRYLLPRNWTGSLKRMSRQGKHTTPSSRRASNRQRSNGMIRGFRSWQTLHKRKSILDTSVYPFHGMLMFALDPPEAPPSLAASNTQTVFSLTGPIYSHVLFGSRQDHVLVLLLLDLSRLESRCDAAEKEIDYRASTDPLYRRTISISRELAGHVLASDKLLFISPSGPKRYHDSSGITPMALWILQLLSTHMVSMARSLLPPARNGIAHTLFGYLNSLGYTSMDYPTTTLRKNLSY</sequence>
<evidence type="ECO:0000313" key="3">
    <source>
        <dbReference type="Proteomes" id="UP000521943"/>
    </source>
</evidence>
<evidence type="ECO:0000256" key="1">
    <source>
        <dbReference type="SAM" id="MobiDB-lite"/>
    </source>
</evidence>
<evidence type="ECO:0000313" key="2">
    <source>
        <dbReference type="EMBL" id="KAF6741792.1"/>
    </source>
</evidence>
<organism evidence="2 3">
    <name type="scientific">Ephemerocybe angulata</name>
    <dbReference type="NCBI Taxonomy" id="980116"/>
    <lineage>
        <taxon>Eukaryota</taxon>
        <taxon>Fungi</taxon>
        <taxon>Dikarya</taxon>
        <taxon>Basidiomycota</taxon>
        <taxon>Agaricomycotina</taxon>
        <taxon>Agaricomycetes</taxon>
        <taxon>Agaricomycetidae</taxon>
        <taxon>Agaricales</taxon>
        <taxon>Agaricineae</taxon>
        <taxon>Psathyrellaceae</taxon>
        <taxon>Ephemerocybe</taxon>
    </lineage>
</organism>